<dbReference type="PRINTS" id="PR00073">
    <property type="entry name" value="COPRGNOXDASE"/>
</dbReference>
<comment type="subunit">
    <text evidence="3">Homodimer.</text>
</comment>
<dbReference type="SUPFAM" id="SSF102886">
    <property type="entry name" value="Coproporphyrinogen III oxidase"/>
    <property type="match status" value="1"/>
</dbReference>
<keyword evidence="5" id="KW-0560">Oxidoreductase</keyword>
<organism evidence="8 9">
    <name type="scientific">Anaeromyxobacter diazotrophicus</name>
    <dbReference type="NCBI Taxonomy" id="2590199"/>
    <lineage>
        <taxon>Bacteria</taxon>
        <taxon>Pseudomonadati</taxon>
        <taxon>Myxococcota</taxon>
        <taxon>Myxococcia</taxon>
        <taxon>Myxococcales</taxon>
        <taxon>Cystobacterineae</taxon>
        <taxon>Anaeromyxobacteraceae</taxon>
        <taxon>Anaeromyxobacter</taxon>
    </lineage>
</organism>
<evidence type="ECO:0000313" key="8">
    <source>
        <dbReference type="EMBL" id="GEJ58225.1"/>
    </source>
</evidence>
<evidence type="ECO:0000256" key="7">
    <source>
        <dbReference type="ARBA" id="ARBA00023244"/>
    </source>
</evidence>
<sequence>MDHPGAGAVLAELVPFLQAWQERLCAELERLDGAARFGRDPWQRAGGGGGLTRMLEGGAVLERAGVAFSHVHGELPEAFARRLPGEGRAFAAAGLSVVLHPLSPMVPATHANLRFIAQGPKAWFGGGSDLTPYYLFDEDAAHFHRTWRDACDRHDPALYPQFKERCDRYFFLPHRGEARGVGGVFFDDLAGELGPSLALVKDLAEAFLPAWLPLAERRRATPYGAAQRAWQELRRGRYVEFNLLHDRGTVFGLETGGRTESILMSMPPRVRWAYDHHPAPGSEEARLIEVLRRPRSWA</sequence>
<dbReference type="NCBIfam" id="NF003727">
    <property type="entry name" value="PRK05330.1"/>
    <property type="match status" value="1"/>
</dbReference>
<evidence type="ECO:0000256" key="3">
    <source>
        <dbReference type="ARBA" id="ARBA00011738"/>
    </source>
</evidence>
<keyword evidence="6" id="KW-0350">Heme biosynthesis</keyword>
<dbReference type="EC" id="1.3.3.3" evidence="4"/>
<protein>
    <recommendedName>
        <fullName evidence="4">coproporphyrinogen oxidase</fullName>
        <ecNumber evidence="4">1.3.3.3</ecNumber>
    </recommendedName>
</protein>
<dbReference type="GO" id="GO:0005737">
    <property type="term" value="C:cytoplasm"/>
    <property type="evidence" value="ECO:0007669"/>
    <property type="project" value="TreeGrafter"/>
</dbReference>
<gene>
    <name evidence="8" type="primary">hemF</name>
    <name evidence="8" type="ORF">AMYX_29660</name>
</gene>
<dbReference type="PANTHER" id="PTHR10755">
    <property type="entry name" value="COPROPORPHYRINOGEN III OXIDASE, MITOCHONDRIAL"/>
    <property type="match status" value="1"/>
</dbReference>
<evidence type="ECO:0000256" key="6">
    <source>
        <dbReference type="ARBA" id="ARBA00023133"/>
    </source>
</evidence>
<dbReference type="AlphaFoldDB" id="A0A7I9VPA3"/>
<keyword evidence="9" id="KW-1185">Reference proteome</keyword>
<keyword evidence="7" id="KW-0627">Porphyrin biosynthesis</keyword>
<comment type="similarity">
    <text evidence="2">Belongs to the aerobic coproporphyrinogen-III oxidase family.</text>
</comment>
<evidence type="ECO:0000256" key="4">
    <source>
        <dbReference type="ARBA" id="ARBA00012869"/>
    </source>
</evidence>
<dbReference type="PANTHER" id="PTHR10755:SF0">
    <property type="entry name" value="OXYGEN-DEPENDENT COPROPORPHYRINOGEN-III OXIDASE, MITOCHONDRIAL"/>
    <property type="match status" value="1"/>
</dbReference>
<proteinExistence type="inferred from homology"/>
<dbReference type="InterPro" id="IPR001260">
    <property type="entry name" value="Coprogen_oxidase_aer"/>
</dbReference>
<comment type="caution">
    <text evidence="8">The sequence shown here is derived from an EMBL/GenBank/DDBJ whole genome shotgun (WGS) entry which is preliminary data.</text>
</comment>
<evidence type="ECO:0000256" key="2">
    <source>
        <dbReference type="ARBA" id="ARBA00010644"/>
    </source>
</evidence>
<dbReference type="Proteomes" id="UP000503640">
    <property type="component" value="Unassembled WGS sequence"/>
</dbReference>
<dbReference type="GO" id="GO:0006782">
    <property type="term" value="P:protoporphyrinogen IX biosynthetic process"/>
    <property type="evidence" value="ECO:0007669"/>
    <property type="project" value="TreeGrafter"/>
</dbReference>
<evidence type="ECO:0000313" key="9">
    <source>
        <dbReference type="Proteomes" id="UP000503640"/>
    </source>
</evidence>
<comment type="pathway">
    <text evidence="1">Porphyrin-containing compound metabolism; protoporphyrin-IX biosynthesis; protoporphyrinogen-IX from coproporphyrinogen-III (O2 route): step 1/1.</text>
</comment>
<dbReference type="EMBL" id="BJTG01000007">
    <property type="protein sequence ID" value="GEJ58225.1"/>
    <property type="molecule type" value="Genomic_DNA"/>
</dbReference>
<evidence type="ECO:0000256" key="1">
    <source>
        <dbReference type="ARBA" id="ARBA00005168"/>
    </source>
</evidence>
<name>A0A7I9VPA3_9BACT</name>
<dbReference type="Gene3D" id="3.40.1500.10">
    <property type="entry name" value="Coproporphyrinogen III oxidase, aerobic"/>
    <property type="match status" value="1"/>
</dbReference>
<accession>A0A7I9VPA3</accession>
<dbReference type="GO" id="GO:0004109">
    <property type="term" value="F:coproporphyrinogen oxidase activity"/>
    <property type="evidence" value="ECO:0007669"/>
    <property type="project" value="UniProtKB-EC"/>
</dbReference>
<dbReference type="Pfam" id="PF01218">
    <property type="entry name" value="Coprogen_oxidas"/>
    <property type="match status" value="1"/>
</dbReference>
<reference evidence="9" key="1">
    <citation type="journal article" date="2020" name="Appl. Environ. Microbiol.">
        <title>Diazotrophic Anaeromyxobacter Isolates from Soils.</title>
        <authorList>
            <person name="Masuda Y."/>
            <person name="Yamanaka H."/>
            <person name="Xu Z.X."/>
            <person name="Shiratori Y."/>
            <person name="Aono T."/>
            <person name="Amachi S."/>
            <person name="Senoo K."/>
            <person name="Itoh H."/>
        </authorList>
    </citation>
    <scope>NUCLEOTIDE SEQUENCE [LARGE SCALE GENOMIC DNA]</scope>
    <source>
        <strain evidence="9">R267</strain>
    </source>
</reference>
<dbReference type="InterPro" id="IPR036406">
    <property type="entry name" value="Coprogen_oxidase_aer_sf"/>
</dbReference>
<dbReference type="PIRSF" id="PIRSF000166">
    <property type="entry name" value="Coproporphyri_ox"/>
    <property type="match status" value="1"/>
</dbReference>
<evidence type="ECO:0000256" key="5">
    <source>
        <dbReference type="ARBA" id="ARBA00023002"/>
    </source>
</evidence>